<evidence type="ECO:0000313" key="2">
    <source>
        <dbReference type="Proteomes" id="UP000308489"/>
    </source>
</evidence>
<proteinExistence type="predicted"/>
<dbReference type="AlphaFoldDB" id="A0A4V6KBZ0"/>
<protein>
    <submittedName>
        <fullName evidence="1">Uncharacterized protein</fullName>
    </submittedName>
</protein>
<accession>A0A4V6KBZ0</accession>
<organism evidence="1 2">
    <name type="scientific">Hathewaya histolytica</name>
    <name type="common">Clostridium histolyticum</name>
    <dbReference type="NCBI Taxonomy" id="1498"/>
    <lineage>
        <taxon>Bacteria</taxon>
        <taxon>Bacillati</taxon>
        <taxon>Bacillota</taxon>
        <taxon>Clostridia</taxon>
        <taxon>Eubacteriales</taxon>
        <taxon>Clostridiaceae</taxon>
        <taxon>Hathewaya</taxon>
    </lineage>
</organism>
<dbReference type="KEGG" id="hhw:NCTC503_00545"/>
<evidence type="ECO:0000313" key="1">
    <source>
        <dbReference type="EMBL" id="VTQ84467.1"/>
    </source>
</evidence>
<dbReference type="EMBL" id="LR590481">
    <property type="protein sequence ID" value="VTQ84467.1"/>
    <property type="molecule type" value="Genomic_DNA"/>
</dbReference>
<gene>
    <name evidence="1" type="ORF">NCTC503_00545</name>
</gene>
<dbReference type="RefSeq" id="WP_243117929.1">
    <property type="nucleotide sequence ID" value="NZ_CBCRUQ010000009.1"/>
</dbReference>
<sequence>MHKNKLMELDPEIREKVMRDDLGKEKCKILDKYNLHSNERIYWERIQEKYPTQEYFSHKFAIKTSPLGMIFHIYRLCFAKTKYFENNWDKFVPCVYNCKDGFVETEIYNMEYLKQRSTGIIIDLRELAKIKWLQDFKDLCDYLEEKEAEQIEIV</sequence>
<dbReference type="Proteomes" id="UP000308489">
    <property type="component" value="Chromosome 1"/>
</dbReference>
<name>A0A4V6KBZ0_HATHI</name>
<keyword evidence="2" id="KW-1185">Reference proteome</keyword>
<reference evidence="1 2" key="1">
    <citation type="submission" date="2019-05" db="EMBL/GenBank/DDBJ databases">
        <authorList>
            <consortium name="Pathogen Informatics"/>
        </authorList>
    </citation>
    <scope>NUCLEOTIDE SEQUENCE [LARGE SCALE GENOMIC DNA]</scope>
    <source>
        <strain evidence="1 2">NCTC503</strain>
    </source>
</reference>